<keyword evidence="10" id="KW-1185">Reference proteome</keyword>
<evidence type="ECO:0000313" key="9">
    <source>
        <dbReference type="EMBL" id="CAI4220162.1"/>
    </source>
</evidence>
<dbReference type="Pfam" id="PF20684">
    <property type="entry name" value="Fung_rhodopsin"/>
    <property type="match status" value="1"/>
</dbReference>
<evidence type="ECO:0000256" key="6">
    <source>
        <dbReference type="SAM" id="MobiDB-lite"/>
    </source>
</evidence>
<evidence type="ECO:0000313" key="10">
    <source>
        <dbReference type="Proteomes" id="UP000838763"/>
    </source>
</evidence>
<feature type="compositionally biased region" description="Polar residues" evidence="6">
    <location>
        <begin position="297"/>
        <end position="312"/>
    </location>
</feature>
<dbReference type="EMBL" id="CALLCH030000021">
    <property type="protein sequence ID" value="CAI4220162.1"/>
    <property type="molecule type" value="Genomic_DNA"/>
</dbReference>
<dbReference type="PANTHER" id="PTHR33048">
    <property type="entry name" value="PTH11-LIKE INTEGRAL MEMBRANE PROTEIN (AFU_ORTHOLOGUE AFUA_5G11245)"/>
    <property type="match status" value="1"/>
</dbReference>
<comment type="caution">
    <text evidence="9">The sequence shown here is derived from an EMBL/GenBank/DDBJ whole genome shotgun (WGS) entry which is preliminary data.</text>
</comment>
<comment type="similarity">
    <text evidence="5">Belongs to the SAT4 family.</text>
</comment>
<comment type="subcellular location">
    <subcellularLocation>
        <location evidence="1">Membrane</location>
        <topology evidence="1">Multi-pass membrane protein</topology>
    </subcellularLocation>
</comment>
<evidence type="ECO:0000256" key="4">
    <source>
        <dbReference type="ARBA" id="ARBA00023136"/>
    </source>
</evidence>
<evidence type="ECO:0000256" key="1">
    <source>
        <dbReference type="ARBA" id="ARBA00004141"/>
    </source>
</evidence>
<dbReference type="InterPro" id="IPR052337">
    <property type="entry name" value="SAT4-like"/>
</dbReference>
<dbReference type="PANTHER" id="PTHR33048:SF42">
    <property type="entry name" value="INTEGRAL MEMBRANE PROTEIN"/>
    <property type="match status" value="1"/>
</dbReference>
<evidence type="ECO:0000256" key="7">
    <source>
        <dbReference type="SAM" id="Phobius"/>
    </source>
</evidence>
<dbReference type="InterPro" id="IPR049326">
    <property type="entry name" value="Rhodopsin_dom_fungi"/>
</dbReference>
<feature type="compositionally biased region" description="Basic and acidic residues" evidence="6">
    <location>
        <begin position="335"/>
        <end position="344"/>
    </location>
</feature>
<organism evidence="9 10">
    <name type="scientific">Parascedosporium putredinis</name>
    <dbReference type="NCBI Taxonomy" id="1442378"/>
    <lineage>
        <taxon>Eukaryota</taxon>
        <taxon>Fungi</taxon>
        <taxon>Dikarya</taxon>
        <taxon>Ascomycota</taxon>
        <taxon>Pezizomycotina</taxon>
        <taxon>Sordariomycetes</taxon>
        <taxon>Hypocreomycetidae</taxon>
        <taxon>Microascales</taxon>
        <taxon>Microascaceae</taxon>
        <taxon>Parascedosporium</taxon>
    </lineage>
</organism>
<feature type="transmembrane region" description="Helical" evidence="7">
    <location>
        <begin position="61"/>
        <end position="84"/>
    </location>
</feature>
<keyword evidence="3 7" id="KW-1133">Transmembrane helix</keyword>
<feature type="transmembrane region" description="Helical" evidence="7">
    <location>
        <begin position="144"/>
        <end position="166"/>
    </location>
</feature>
<dbReference type="GO" id="GO:0016020">
    <property type="term" value="C:membrane"/>
    <property type="evidence" value="ECO:0007669"/>
    <property type="project" value="UniProtKB-SubCell"/>
</dbReference>
<evidence type="ECO:0000256" key="5">
    <source>
        <dbReference type="ARBA" id="ARBA00038359"/>
    </source>
</evidence>
<keyword evidence="4 7" id="KW-0472">Membrane</keyword>
<accession>A0A9P1HBK9</accession>
<feature type="transmembrane region" description="Helical" evidence="7">
    <location>
        <begin position="104"/>
        <end position="123"/>
    </location>
</feature>
<evidence type="ECO:0000259" key="8">
    <source>
        <dbReference type="Pfam" id="PF20684"/>
    </source>
</evidence>
<name>A0A9P1HBK9_9PEZI</name>
<feature type="compositionally biased region" description="Basic and acidic residues" evidence="6">
    <location>
        <begin position="314"/>
        <end position="325"/>
    </location>
</feature>
<proteinExistence type="inferred from homology"/>
<feature type="transmembrane region" description="Helical" evidence="7">
    <location>
        <begin position="194"/>
        <end position="214"/>
    </location>
</feature>
<keyword evidence="2 7" id="KW-0812">Transmembrane</keyword>
<feature type="transmembrane region" description="Helical" evidence="7">
    <location>
        <begin position="267"/>
        <end position="287"/>
    </location>
</feature>
<evidence type="ECO:0000256" key="2">
    <source>
        <dbReference type="ARBA" id="ARBA00022692"/>
    </source>
</evidence>
<dbReference type="Proteomes" id="UP000838763">
    <property type="component" value="Unassembled WGS sequence"/>
</dbReference>
<evidence type="ECO:0000256" key="3">
    <source>
        <dbReference type="ARBA" id="ARBA00022989"/>
    </source>
</evidence>
<feature type="region of interest" description="Disordered" evidence="6">
    <location>
        <begin position="297"/>
        <end position="376"/>
    </location>
</feature>
<reference evidence="9" key="1">
    <citation type="submission" date="2022-11" db="EMBL/GenBank/DDBJ databases">
        <authorList>
            <person name="Scott C."/>
            <person name="Bruce N."/>
        </authorList>
    </citation>
    <scope>NUCLEOTIDE SEQUENCE</scope>
</reference>
<gene>
    <name evidence="9" type="ORF">PPNO1_LOCUS9705</name>
</gene>
<dbReference type="OrthoDB" id="5417887at2759"/>
<feature type="domain" description="Rhodopsin" evidence="8">
    <location>
        <begin position="50"/>
        <end position="288"/>
    </location>
</feature>
<sequence>MADPTSTTGTAAATSTSILDDGRPHNDLIVHFNVIIWLLTGISGAILFVRGYCKITRQRGLWWDDWIMFAAWITILISSIFGSISTTMGFGKHTYDMDIDGPNHPKLLFIMTMTGFWSIWGAAWSKTSFAVTLLRLTKMSSIRWGIWFIIITVNVGLYVAAIFMWVQCDPPRKVWNPKIEGKCWDGNVIVAYNSWTAIWSGLADIVLAIIPWWVISRAAMNFKEQIGLLVCMSLGVFAGCTSIAKVITMKAITSDDMINTPPLNILGIAEAAVTIIAASVPVLRALVRPPNLSQVKSFSLSNPNSHASQPRSQTRREYENLDKSGDNSITTVKLTRLDRMHADEAQGSSPRAREYQTPREWGNISDFPGAARLPQS</sequence>
<protein>
    <recommendedName>
        <fullName evidence="8">Rhodopsin domain-containing protein</fullName>
    </recommendedName>
</protein>
<feature type="transmembrane region" description="Helical" evidence="7">
    <location>
        <begin position="28"/>
        <end position="49"/>
    </location>
</feature>
<dbReference type="AlphaFoldDB" id="A0A9P1HBK9"/>
<feature type="transmembrane region" description="Helical" evidence="7">
    <location>
        <begin position="226"/>
        <end position="247"/>
    </location>
</feature>